<sequence length="155" mass="17074">MLAHQDPRTKGNVYNAHRVRTVDHNIKGFPNSPSSPTRGTETSHTTTEPFHFRVIAFHACAHTCRPDLGQGAKQCGTRGRRLGQQTDRCTVTARLRPAGWAMDHKYYSSKQVNVSSSLEVDFTSPRSSGSLTAFVIVDLSAVYPLTICGIFRGRG</sequence>
<evidence type="ECO:0000256" key="1">
    <source>
        <dbReference type="SAM" id="MobiDB-lite"/>
    </source>
</evidence>
<dbReference type="AlphaFoldDB" id="A0AAV3ZDZ7"/>
<evidence type="ECO:0000313" key="2">
    <source>
        <dbReference type="EMBL" id="GFN92784.1"/>
    </source>
</evidence>
<gene>
    <name evidence="2" type="ORF">PoB_001929000</name>
</gene>
<name>A0AAV3ZDZ7_9GAST</name>
<comment type="caution">
    <text evidence="2">The sequence shown here is derived from an EMBL/GenBank/DDBJ whole genome shotgun (WGS) entry which is preliminary data.</text>
</comment>
<feature type="compositionally biased region" description="Low complexity" evidence="1">
    <location>
        <begin position="35"/>
        <end position="45"/>
    </location>
</feature>
<accession>A0AAV3ZDZ7</accession>
<reference evidence="2 3" key="1">
    <citation type="journal article" date="2021" name="Elife">
        <title>Chloroplast acquisition without the gene transfer in kleptoplastic sea slugs, Plakobranchus ocellatus.</title>
        <authorList>
            <person name="Maeda T."/>
            <person name="Takahashi S."/>
            <person name="Yoshida T."/>
            <person name="Shimamura S."/>
            <person name="Takaki Y."/>
            <person name="Nagai Y."/>
            <person name="Toyoda A."/>
            <person name="Suzuki Y."/>
            <person name="Arimoto A."/>
            <person name="Ishii H."/>
            <person name="Satoh N."/>
            <person name="Nishiyama T."/>
            <person name="Hasebe M."/>
            <person name="Maruyama T."/>
            <person name="Minagawa J."/>
            <person name="Obokata J."/>
            <person name="Shigenobu S."/>
        </authorList>
    </citation>
    <scope>NUCLEOTIDE SEQUENCE [LARGE SCALE GENOMIC DNA]</scope>
</reference>
<proteinExistence type="predicted"/>
<keyword evidence="3" id="KW-1185">Reference proteome</keyword>
<organism evidence="2 3">
    <name type="scientific">Plakobranchus ocellatus</name>
    <dbReference type="NCBI Taxonomy" id="259542"/>
    <lineage>
        <taxon>Eukaryota</taxon>
        <taxon>Metazoa</taxon>
        <taxon>Spiralia</taxon>
        <taxon>Lophotrochozoa</taxon>
        <taxon>Mollusca</taxon>
        <taxon>Gastropoda</taxon>
        <taxon>Heterobranchia</taxon>
        <taxon>Euthyneura</taxon>
        <taxon>Panpulmonata</taxon>
        <taxon>Sacoglossa</taxon>
        <taxon>Placobranchoidea</taxon>
        <taxon>Plakobranchidae</taxon>
        <taxon>Plakobranchus</taxon>
    </lineage>
</organism>
<evidence type="ECO:0000313" key="3">
    <source>
        <dbReference type="Proteomes" id="UP000735302"/>
    </source>
</evidence>
<protein>
    <submittedName>
        <fullName evidence="2">Uncharacterized protein</fullName>
    </submittedName>
</protein>
<dbReference type="Proteomes" id="UP000735302">
    <property type="component" value="Unassembled WGS sequence"/>
</dbReference>
<feature type="region of interest" description="Disordered" evidence="1">
    <location>
        <begin position="22"/>
        <end position="45"/>
    </location>
</feature>
<dbReference type="EMBL" id="BLXT01002298">
    <property type="protein sequence ID" value="GFN92784.1"/>
    <property type="molecule type" value="Genomic_DNA"/>
</dbReference>